<reference evidence="1 2" key="1">
    <citation type="submission" date="2018-01" db="EMBL/GenBank/DDBJ databases">
        <title>Whole genome sequencing of Histamine producing bacteria.</title>
        <authorList>
            <person name="Butler K."/>
        </authorList>
    </citation>
    <scope>NUCLEOTIDE SEQUENCE [LARGE SCALE GENOMIC DNA]</scope>
    <source>
        <strain evidence="1 2">A6-1</strain>
    </source>
</reference>
<keyword evidence="2" id="KW-1185">Reference proteome</keyword>
<evidence type="ECO:0000313" key="2">
    <source>
        <dbReference type="Proteomes" id="UP000240989"/>
    </source>
</evidence>
<accession>A0ABX5H232</accession>
<dbReference type="EMBL" id="PYOU01000014">
    <property type="protein sequence ID" value="PSX07033.1"/>
    <property type="molecule type" value="Genomic_DNA"/>
</dbReference>
<protein>
    <submittedName>
        <fullName evidence="1">Uncharacterized protein</fullName>
    </submittedName>
</protein>
<dbReference type="Proteomes" id="UP000240989">
    <property type="component" value="Unassembled WGS sequence"/>
</dbReference>
<sequence>MFVQIDVWGSKRLAQYIMERNYPQNWLHDVDDITKKQIKSLQPASIKGDFKEQYGSIMPKLIRYYDLPQDSGFAIKSRFDLSPYKNRMTTNLSPYMDESIGLSSRSPEHDDIQPYPYLRHESEDYFTTHNIYSDYACEDFLRLIHRQLQNYCSDDCFMTQIRAYEPHYDICYQNISVKNPNALKDKVSDEPIELRQSWLGQHEYGYPIHELERLLGEGFQKTAFRDRDIQEIITPKEMNRLILDGVINKESVSRITLYHHILWCEAFDRNHVSFMFDLLGINARQNFYISHSNKLQFLDFDWDSLV</sequence>
<gene>
    <name evidence="1" type="ORF">C0W27_15810</name>
</gene>
<proteinExistence type="predicted"/>
<comment type="caution">
    <text evidence="1">The sequence shown here is derived from an EMBL/GenBank/DDBJ whole genome shotgun (WGS) entry which is preliminary data.</text>
</comment>
<organism evidence="1 2">
    <name type="scientific">Photobacterium angustum</name>
    <dbReference type="NCBI Taxonomy" id="661"/>
    <lineage>
        <taxon>Bacteria</taxon>
        <taxon>Pseudomonadati</taxon>
        <taxon>Pseudomonadota</taxon>
        <taxon>Gammaproteobacteria</taxon>
        <taxon>Vibrionales</taxon>
        <taxon>Vibrionaceae</taxon>
        <taxon>Photobacterium</taxon>
    </lineage>
</organism>
<evidence type="ECO:0000313" key="1">
    <source>
        <dbReference type="EMBL" id="PSX07033.1"/>
    </source>
</evidence>
<name>A0ABX5H232_PHOAN</name>